<proteinExistence type="predicted"/>
<feature type="signal peptide" evidence="1">
    <location>
        <begin position="1"/>
        <end position="23"/>
    </location>
</feature>
<reference evidence="2" key="1">
    <citation type="submission" date="2021-01" db="EMBL/GenBank/DDBJ databases">
        <authorList>
            <person name="Corre E."/>
            <person name="Pelletier E."/>
            <person name="Niang G."/>
            <person name="Scheremetjew M."/>
            <person name="Finn R."/>
            <person name="Kale V."/>
            <person name="Holt S."/>
            <person name="Cochrane G."/>
            <person name="Meng A."/>
            <person name="Brown T."/>
            <person name="Cohen L."/>
        </authorList>
    </citation>
    <scope>NUCLEOTIDE SEQUENCE</scope>
    <source>
        <strain evidence="2">Isolate 1302-5</strain>
    </source>
</reference>
<protein>
    <submittedName>
        <fullName evidence="2">Uncharacterized protein</fullName>
    </submittedName>
</protein>
<dbReference type="AlphaFoldDB" id="A0A7S4MYV1"/>
<name>A0A7S4MYV1_9STRA</name>
<dbReference type="EMBL" id="HBKQ01034121">
    <property type="protein sequence ID" value="CAE2254819.1"/>
    <property type="molecule type" value="Transcribed_RNA"/>
</dbReference>
<organism evidence="2">
    <name type="scientific">Odontella aurita</name>
    <dbReference type="NCBI Taxonomy" id="265563"/>
    <lineage>
        <taxon>Eukaryota</taxon>
        <taxon>Sar</taxon>
        <taxon>Stramenopiles</taxon>
        <taxon>Ochrophyta</taxon>
        <taxon>Bacillariophyta</taxon>
        <taxon>Mediophyceae</taxon>
        <taxon>Biddulphiophycidae</taxon>
        <taxon>Eupodiscales</taxon>
        <taxon>Odontellaceae</taxon>
        <taxon>Odontella</taxon>
    </lineage>
</organism>
<evidence type="ECO:0000313" key="2">
    <source>
        <dbReference type="EMBL" id="CAE2254819.1"/>
    </source>
</evidence>
<evidence type="ECO:0000256" key="1">
    <source>
        <dbReference type="SAM" id="SignalP"/>
    </source>
</evidence>
<sequence length="510" mass="51512">MVKFTAAAVGALVLFASCSTTDAFTYSGGPSRRGCRSIAGGEAATRLSMVPPTPEESAKALSDYMAKSHEEKLRAVKDAEAKSAAIIESLKSEIGELKSSRETSIVQAAPAAPLPPPPEGSREELAAKLVSYQKFMSEYIVKAQEQKLAAVKAAEAAAEQKFQEKLLLLGAAPEPPASAAPAPAVVAAPSENKLFAERNANVSAAAKAGKSRWGDMENQRAAGSAATLSVEAPAAAAAAPVAVPPADVPPEVEAADHGLRADGGVSGPSLAERVALGASVGGEAAPASSAPAPAAPVAAVSKNQAIFQQRNARVTAAAQAGKSRWGEMETERAADFAARALSAAAKSTEATPVAVAVVDVPVSPEVEAADHGLRADGGVGGLTLAQRVALGANANGAVAATAAVPVPALSKTQVIFQQRNARVSAAGHAGKSRWGIMEIERATEYAVNALPAAGGATQSVSVERIEAADHGLRADGGVGGPSLGERVNLGAQLLQTEERVNLGAQLLQRA</sequence>
<keyword evidence="1" id="KW-0732">Signal</keyword>
<feature type="chain" id="PRO_5031146401" evidence="1">
    <location>
        <begin position="24"/>
        <end position="510"/>
    </location>
</feature>
<dbReference type="PROSITE" id="PS51257">
    <property type="entry name" value="PROKAR_LIPOPROTEIN"/>
    <property type="match status" value="1"/>
</dbReference>
<accession>A0A7S4MYV1</accession>
<gene>
    <name evidence="2" type="ORF">OAUR00152_LOCUS23333</name>
</gene>